<dbReference type="InterPro" id="IPR017937">
    <property type="entry name" value="Thioredoxin_CS"/>
</dbReference>
<evidence type="ECO:0000259" key="2">
    <source>
        <dbReference type="PROSITE" id="PS51352"/>
    </source>
</evidence>
<dbReference type="Pfam" id="PF00578">
    <property type="entry name" value="AhpC-TSA"/>
    <property type="match status" value="1"/>
</dbReference>
<evidence type="ECO:0000313" key="3">
    <source>
        <dbReference type="EMBL" id="MBB6471622.1"/>
    </source>
</evidence>
<dbReference type="PROSITE" id="PS51257">
    <property type="entry name" value="PROKAR_LIPOPROTEIN"/>
    <property type="match status" value="1"/>
</dbReference>
<comment type="caution">
    <text evidence="3">The sequence shown here is derived from an EMBL/GenBank/DDBJ whole genome shotgun (WGS) entry which is preliminary data.</text>
</comment>
<dbReference type="PANTHER" id="PTHR42852:SF17">
    <property type="entry name" value="THIOREDOXIN-LIKE PROTEIN HI_1115"/>
    <property type="match status" value="1"/>
</dbReference>
<feature type="domain" description="Thioredoxin" evidence="2">
    <location>
        <begin position="29"/>
        <end position="176"/>
    </location>
</feature>
<feature type="signal peptide" evidence="1">
    <location>
        <begin position="1"/>
        <end position="19"/>
    </location>
</feature>
<keyword evidence="4" id="KW-1185">Reference proteome</keyword>
<dbReference type="RefSeq" id="WP_184978800.1">
    <property type="nucleotide sequence ID" value="NZ_BAAALO010000055.1"/>
</dbReference>
<dbReference type="PROSITE" id="PS00194">
    <property type="entry name" value="THIOREDOXIN_1"/>
    <property type="match status" value="1"/>
</dbReference>
<dbReference type="PROSITE" id="PS51352">
    <property type="entry name" value="THIOREDOXIN_2"/>
    <property type="match status" value="1"/>
</dbReference>
<reference evidence="3 4" key="1">
    <citation type="submission" date="2020-08" db="EMBL/GenBank/DDBJ databases">
        <title>Sequencing the genomes of 1000 actinobacteria strains.</title>
        <authorList>
            <person name="Klenk H.-P."/>
        </authorList>
    </citation>
    <scope>NUCLEOTIDE SEQUENCE [LARGE SCALE GENOMIC DNA]</scope>
    <source>
        <strain evidence="3 4">DSM 44936</strain>
    </source>
</reference>
<dbReference type="GO" id="GO:0016491">
    <property type="term" value="F:oxidoreductase activity"/>
    <property type="evidence" value="ECO:0007669"/>
    <property type="project" value="InterPro"/>
</dbReference>
<dbReference type="EMBL" id="JACHIU010000001">
    <property type="protein sequence ID" value="MBB6471622.1"/>
    <property type="molecule type" value="Genomic_DNA"/>
</dbReference>
<dbReference type="InterPro" id="IPR036249">
    <property type="entry name" value="Thioredoxin-like_sf"/>
</dbReference>
<dbReference type="SUPFAM" id="SSF52833">
    <property type="entry name" value="Thioredoxin-like"/>
    <property type="match status" value="1"/>
</dbReference>
<dbReference type="Gene3D" id="3.40.30.10">
    <property type="entry name" value="Glutaredoxin"/>
    <property type="match status" value="1"/>
</dbReference>
<protein>
    <submittedName>
        <fullName evidence="3">Peroxiredoxin</fullName>
    </submittedName>
</protein>
<proteinExistence type="predicted"/>
<dbReference type="GO" id="GO:0016209">
    <property type="term" value="F:antioxidant activity"/>
    <property type="evidence" value="ECO:0007669"/>
    <property type="project" value="InterPro"/>
</dbReference>
<dbReference type="InterPro" id="IPR050553">
    <property type="entry name" value="Thioredoxin_ResA/DsbE_sf"/>
</dbReference>
<keyword evidence="1" id="KW-0732">Signal</keyword>
<evidence type="ECO:0000256" key="1">
    <source>
        <dbReference type="SAM" id="SignalP"/>
    </source>
</evidence>
<dbReference type="PANTHER" id="PTHR42852">
    <property type="entry name" value="THIOL:DISULFIDE INTERCHANGE PROTEIN DSBE"/>
    <property type="match status" value="1"/>
</dbReference>
<evidence type="ECO:0000313" key="4">
    <source>
        <dbReference type="Proteomes" id="UP000555564"/>
    </source>
</evidence>
<feature type="chain" id="PRO_5038560512" evidence="1">
    <location>
        <begin position="20"/>
        <end position="177"/>
    </location>
</feature>
<accession>A0A7X0IAG7</accession>
<dbReference type="InterPro" id="IPR013766">
    <property type="entry name" value="Thioredoxin_domain"/>
</dbReference>
<dbReference type="Proteomes" id="UP000555564">
    <property type="component" value="Unassembled WGS sequence"/>
</dbReference>
<sequence>MRARLAVTGLVMAGTLGLAGCGTPARDAAPAGDAAPAPAATASTGVYDFSVATLDGGTFEGRGLAGRPAVLWFWAPWCPTCLGQAKQVNALAAGYAGKANVVGVAGLDEVPAMHEFVRMAKLSGFPQLADEQGLVWKRFGMTAQSTFVVLDADGKVTARGHLDPADLPGTLDKLLAS</sequence>
<name>A0A7X0IAG7_9ACTN</name>
<gene>
    <name evidence="3" type="ORF">BJ992_001053</name>
</gene>
<dbReference type="InterPro" id="IPR000866">
    <property type="entry name" value="AhpC/TSA"/>
</dbReference>
<dbReference type="AlphaFoldDB" id="A0A7X0IAG7"/>
<organism evidence="3 4">
    <name type="scientific">Sphaerisporangium rubeum</name>
    <dbReference type="NCBI Taxonomy" id="321317"/>
    <lineage>
        <taxon>Bacteria</taxon>
        <taxon>Bacillati</taxon>
        <taxon>Actinomycetota</taxon>
        <taxon>Actinomycetes</taxon>
        <taxon>Streptosporangiales</taxon>
        <taxon>Streptosporangiaceae</taxon>
        <taxon>Sphaerisporangium</taxon>
    </lineage>
</organism>